<comment type="caution">
    <text evidence="2">The sequence shown here is derived from an EMBL/GenBank/DDBJ whole genome shotgun (WGS) entry which is preliminary data.</text>
</comment>
<name>A0ABD1TVL5_9LAMI</name>
<proteinExistence type="predicted"/>
<reference evidence="3" key="1">
    <citation type="submission" date="2024-07" db="EMBL/GenBank/DDBJ databases">
        <title>Two chromosome-level genome assemblies of Korean endemic species Abeliophyllum distichum and Forsythia ovata (Oleaceae).</title>
        <authorList>
            <person name="Jang H."/>
        </authorList>
    </citation>
    <scope>NUCLEOTIDE SEQUENCE [LARGE SCALE GENOMIC DNA]</scope>
</reference>
<keyword evidence="3" id="KW-1185">Reference proteome</keyword>
<dbReference type="AlphaFoldDB" id="A0ABD1TVL5"/>
<sequence>MALVVPAEVRLLPRQSNPPTIVKETAIREGLFAGAARLGQRDGRLKRDQRTEIPSGRTRISRSTSLHSSTRTRNLDRRRGTSAIHRTIHWRPSDHSLATDGEQRVSTGSSNGQTWCVASGVVFE</sequence>
<evidence type="ECO:0000313" key="2">
    <source>
        <dbReference type="EMBL" id="KAL2516608.1"/>
    </source>
</evidence>
<feature type="compositionally biased region" description="Basic and acidic residues" evidence="1">
    <location>
        <begin position="41"/>
        <end position="51"/>
    </location>
</feature>
<evidence type="ECO:0000256" key="1">
    <source>
        <dbReference type="SAM" id="MobiDB-lite"/>
    </source>
</evidence>
<protein>
    <submittedName>
        <fullName evidence="2">Uncharacterized protein</fullName>
    </submittedName>
</protein>
<evidence type="ECO:0000313" key="3">
    <source>
        <dbReference type="Proteomes" id="UP001604277"/>
    </source>
</evidence>
<feature type="compositionally biased region" description="Low complexity" evidence="1">
    <location>
        <begin position="57"/>
        <end position="72"/>
    </location>
</feature>
<organism evidence="2 3">
    <name type="scientific">Forsythia ovata</name>
    <dbReference type="NCBI Taxonomy" id="205694"/>
    <lineage>
        <taxon>Eukaryota</taxon>
        <taxon>Viridiplantae</taxon>
        <taxon>Streptophyta</taxon>
        <taxon>Embryophyta</taxon>
        <taxon>Tracheophyta</taxon>
        <taxon>Spermatophyta</taxon>
        <taxon>Magnoliopsida</taxon>
        <taxon>eudicotyledons</taxon>
        <taxon>Gunneridae</taxon>
        <taxon>Pentapetalae</taxon>
        <taxon>asterids</taxon>
        <taxon>lamiids</taxon>
        <taxon>Lamiales</taxon>
        <taxon>Oleaceae</taxon>
        <taxon>Forsythieae</taxon>
        <taxon>Forsythia</taxon>
    </lineage>
</organism>
<feature type="region of interest" description="Disordered" evidence="1">
    <location>
        <begin position="41"/>
        <end position="111"/>
    </location>
</feature>
<dbReference type="Proteomes" id="UP001604277">
    <property type="component" value="Unassembled WGS sequence"/>
</dbReference>
<gene>
    <name evidence="2" type="ORF">Fot_30579</name>
</gene>
<dbReference type="EMBL" id="JBFOLJ010000008">
    <property type="protein sequence ID" value="KAL2516608.1"/>
    <property type="molecule type" value="Genomic_DNA"/>
</dbReference>
<accession>A0ABD1TVL5</accession>